<comment type="cofactor">
    <cofactor evidence="8">
        <name>Zn(2+)</name>
        <dbReference type="ChEBI" id="CHEBI:29105"/>
    </cofactor>
    <text evidence="8">Binds 1 zinc ion per subunit.</text>
</comment>
<keyword evidence="6 8" id="KW-0862">Zinc</keyword>
<dbReference type="EC" id="3.5.4.33" evidence="8"/>
<evidence type="ECO:0000256" key="2">
    <source>
        <dbReference type="ARBA" id="ARBA00011738"/>
    </source>
</evidence>
<feature type="binding site" evidence="8">
    <location>
        <position position="88"/>
    </location>
    <ligand>
        <name>Zn(2+)</name>
        <dbReference type="ChEBI" id="CHEBI:29105"/>
        <note>catalytic</note>
    </ligand>
</feature>
<dbReference type="GO" id="GO:0008270">
    <property type="term" value="F:zinc ion binding"/>
    <property type="evidence" value="ECO:0007669"/>
    <property type="project" value="UniProtKB-UniRule"/>
</dbReference>
<dbReference type="GO" id="GO:0052717">
    <property type="term" value="F:tRNA-specific adenosine-34 deaminase activity"/>
    <property type="evidence" value="ECO:0007669"/>
    <property type="project" value="UniProtKB-UniRule"/>
</dbReference>
<dbReference type="NCBIfam" id="NF008113">
    <property type="entry name" value="PRK10860.1"/>
    <property type="match status" value="1"/>
</dbReference>
<accession>A0AA43UAQ1</accession>
<comment type="function">
    <text evidence="8">Catalyzes the deamination of adenosine to inosine at the wobble position 34 of tRNA(Arg2).</text>
</comment>
<feature type="binding site" evidence="8">
    <location>
        <position position="91"/>
    </location>
    <ligand>
        <name>Zn(2+)</name>
        <dbReference type="ChEBI" id="CHEBI:29105"/>
        <note>catalytic</note>
    </ligand>
</feature>
<dbReference type="InterPro" id="IPR002125">
    <property type="entry name" value="CMP_dCMP_dom"/>
</dbReference>
<dbReference type="GO" id="GO:0002100">
    <property type="term" value="P:tRNA wobble adenosine to inosine editing"/>
    <property type="evidence" value="ECO:0007669"/>
    <property type="project" value="UniProtKB-UniRule"/>
</dbReference>
<comment type="subunit">
    <text evidence="2 8">Homodimer.</text>
</comment>
<comment type="similarity">
    <text evidence="1">Belongs to the cytidine and deoxycytidylate deaminase family. ADAT2 subfamily.</text>
</comment>
<evidence type="ECO:0000256" key="3">
    <source>
        <dbReference type="ARBA" id="ARBA00022694"/>
    </source>
</evidence>
<dbReference type="Pfam" id="PF00383">
    <property type="entry name" value="dCMP_cyt_deam_1"/>
    <property type="match status" value="1"/>
</dbReference>
<comment type="catalytic activity">
    <reaction evidence="7 8">
        <text>adenosine(34) in tRNA + H2O + H(+) = inosine(34) in tRNA + NH4(+)</text>
        <dbReference type="Rhea" id="RHEA:43168"/>
        <dbReference type="Rhea" id="RHEA-COMP:10373"/>
        <dbReference type="Rhea" id="RHEA-COMP:10374"/>
        <dbReference type="ChEBI" id="CHEBI:15377"/>
        <dbReference type="ChEBI" id="CHEBI:15378"/>
        <dbReference type="ChEBI" id="CHEBI:28938"/>
        <dbReference type="ChEBI" id="CHEBI:74411"/>
        <dbReference type="ChEBI" id="CHEBI:82852"/>
        <dbReference type="EC" id="3.5.4.33"/>
    </reaction>
</comment>
<organism evidence="10 11">
    <name type="scientific">Phoenicibacter congonensis</name>
    <dbReference type="NCBI Taxonomy" id="1944646"/>
    <lineage>
        <taxon>Bacteria</taxon>
        <taxon>Bacillati</taxon>
        <taxon>Actinomycetota</taxon>
        <taxon>Coriobacteriia</taxon>
        <taxon>Eggerthellales</taxon>
        <taxon>Eggerthellaceae</taxon>
        <taxon>Phoenicibacter</taxon>
    </lineage>
</organism>
<dbReference type="PROSITE" id="PS51747">
    <property type="entry name" value="CYT_DCMP_DEAMINASES_2"/>
    <property type="match status" value="1"/>
</dbReference>
<feature type="active site" description="Proton donor" evidence="8">
    <location>
        <position position="60"/>
    </location>
</feature>
<dbReference type="FunFam" id="3.40.140.10:FF:000005">
    <property type="entry name" value="tRNA-specific adenosine deaminase"/>
    <property type="match status" value="1"/>
</dbReference>
<dbReference type="PROSITE" id="PS00903">
    <property type="entry name" value="CYT_DCMP_DEAMINASES_1"/>
    <property type="match status" value="1"/>
</dbReference>
<dbReference type="PANTHER" id="PTHR11079:SF202">
    <property type="entry name" value="TRNA-SPECIFIC ADENOSINE DEAMINASE"/>
    <property type="match status" value="1"/>
</dbReference>
<keyword evidence="11" id="KW-1185">Reference proteome</keyword>
<evidence type="ECO:0000256" key="6">
    <source>
        <dbReference type="ARBA" id="ARBA00022833"/>
    </source>
</evidence>
<protein>
    <recommendedName>
        <fullName evidence="8">tRNA-specific adenosine deaminase</fullName>
        <ecNumber evidence="8">3.5.4.33</ecNumber>
    </recommendedName>
</protein>
<evidence type="ECO:0000313" key="10">
    <source>
        <dbReference type="EMBL" id="MDO4841107.1"/>
    </source>
</evidence>
<name>A0AA43UAQ1_9ACTN</name>
<dbReference type="SUPFAM" id="SSF53927">
    <property type="entry name" value="Cytidine deaminase-like"/>
    <property type="match status" value="1"/>
</dbReference>
<keyword evidence="4 8" id="KW-0479">Metal-binding</keyword>
<dbReference type="EMBL" id="JAUMVS010000002">
    <property type="protein sequence ID" value="MDO4841107.1"/>
    <property type="molecule type" value="Genomic_DNA"/>
</dbReference>
<comment type="caution">
    <text evidence="10">The sequence shown here is derived from an EMBL/GenBank/DDBJ whole genome shotgun (WGS) entry which is preliminary data.</text>
</comment>
<dbReference type="AlphaFoldDB" id="A0AA43UAQ1"/>
<dbReference type="Proteomes" id="UP001168575">
    <property type="component" value="Unassembled WGS sequence"/>
</dbReference>
<dbReference type="CDD" id="cd01285">
    <property type="entry name" value="nucleoside_deaminase"/>
    <property type="match status" value="1"/>
</dbReference>
<keyword evidence="3 8" id="KW-0819">tRNA processing</keyword>
<sequence length="161" mass="17780">MNNEVMTDEYYMRLAIEEAVVAGAEDEVPIGAVVINEAGEVIARGHNKREQLKSPSAHAEFLAIEDAAKKLEAWRLSGCTVYVTLEPCIMCSGLMHQSRIARCVFGAFDQKAGALSTLYNIADDERLNHNFEVTGGVLEVECAKLLSDFFKARRNKKTPNS</sequence>
<evidence type="ECO:0000256" key="8">
    <source>
        <dbReference type="HAMAP-Rule" id="MF_00972"/>
    </source>
</evidence>
<feature type="binding site" evidence="8">
    <location>
        <position position="58"/>
    </location>
    <ligand>
        <name>Zn(2+)</name>
        <dbReference type="ChEBI" id="CHEBI:29105"/>
        <note>catalytic</note>
    </ligand>
</feature>
<evidence type="ECO:0000256" key="5">
    <source>
        <dbReference type="ARBA" id="ARBA00022801"/>
    </source>
</evidence>
<dbReference type="Gene3D" id="3.40.140.10">
    <property type="entry name" value="Cytidine Deaminase, domain 2"/>
    <property type="match status" value="1"/>
</dbReference>
<dbReference type="InterPro" id="IPR016192">
    <property type="entry name" value="APOBEC/CMP_deaminase_Zn-bd"/>
</dbReference>
<evidence type="ECO:0000259" key="9">
    <source>
        <dbReference type="PROSITE" id="PS51747"/>
    </source>
</evidence>
<feature type="domain" description="CMP/dCMP-type deaminase" evidence="9">
    <location>
        <begin position="6"/>
        <end position="134"/>
    </location>
</feature>
<proteinExistence type="inferred from homology"/>
<dbReference type="InterPro" id="IPR028883">
    <property type="entry name" value="tRNA_aden_deaminase"/>
</dbReference>
<evidence type="ECO:0000256" key="1">
    <source>
        <dbReference type="ARBA" id="ARBA00010669"/>
    </source>
</evidence>
<evidence type="ECO:0000313" key="11">
    <source>
        <dbReference type="Proteomes" id="UP001168575"/>
    </source>
</evidence>
<keyword evidence="5 8" id="KW-0378">Hydrolase</keyword>
<dbReference type="PANTHER" id="PTHR11079">
    <property type="entry name" value="CYTOSINE DEAMINASE FAMILY MEMBER"/>
    <property type="match status" value="1"/>
</dbReference>
<dbReference type="InterPro" id="IPR016193">
    <property type="entry name" value="Cytidine_deaminase-like"/>
</dbReference>
<dbReference type="HAMAP" id="MF_00972">
    <property type="entry name" value="tRNA_aden_deaminase"/>
    <property type="match status" value="1"/>
</dbReference>
<evidence type="ECO:0000256" key="4">
    <source>
        <dbReference type="ARBA" id="ARBA00022723"/>
    </source>
</evidence>
<evidence type="ECO:0000256" key="7">
    <source>
        <dbReference type="ARBA" id="ARBA00048045"/>
    </source>
</evidence>
<reference evidence="10" key="1">
    <citation type="submission" date="2023-07" db="EMBL/GenBank/DDBJ databases">
        <title>Between Cages and Wild: Unraveling the Impact of Captivity on Animal Microbiomes and Antimicrobial Resistance.</title>
        <authorList>
            <person name="Schmartz G.P."/>
            <person name="Rehner J."/>
            <person name="Schuff M.J."/>
            <person name="Becker S.L."/>
            <person name="Kravczyk M."/>
            <person name="Gurevich A."/>
            <person name="Francke R."/>
            <person name="Mueller R."/>
            <person name="Keller V."/>
            <person name="Keller A."/>
        </authorList>
    </citation>
    <scope>NUCLEOTIDE SEQUENCE</scope>
    <source>
        <strain evidence="10">S12M_St_49</strain>
    </source>
</reference>
<gene>
    <name evidence="8 10" type="primary">tadA</name>
    <name evidence="10" type="ORF">Q3982_00310</name>
</gene>